<dbReference type="AlphaFoldDB" id="A0A165AKS6"/>
<proteinExistence type="predicted"/>
<name>A0A165AKS6_XYLHT</name>
<dbReference type="OrthoDB" id="9936937at2759"/>
<reference evidence="4 5" key="1">
    <citation type="journal article" date="2016" name="Fungal Biol.">
        <title>The genome of Xylona heveae provides a window into fungal endophytism.</title>
        <authorList>
            <person name="Gazis R."/>
            <person name="Kuo A."/>
            <person name="Riley R."/>
            <person name="LaButti K."/>
            <person name="Lipzen A."/>
            <person name="Lin J."/>
            <person name="Amirebrahimi M."/>
            <person name="Hesse C.N."/>
            <person name="Spatafora J.W."/>
            <person name="Henrissat B."/>
            <person name="Hainaut M."/>
            <person name="Grigoriev I.V."/>
            <person name="Hibbett D.S."/>
        </authorList>
    </citation>
    <scope>NUCLEOTIDE SEQUENCE [LARGE SCALE GENOMIC DNA]</scope>
    <source>
        <strain evidence="4 5">TC161</strain>
    </source>
</reference>
<dbReference type="PANTHER" id="PTHR36855">
    <property type="entry name" value="CHROMOSOME 10, WHOLE GENOME SHOTGUN SEQUENCE"/>
    <property type="match status" value="1"/>
</dbReference>
<feature type="domain" description="Peroxisomal membrane protein PEX14-like KPWE" evidence="2">
    <location>
        <begin position="115"/>
        <end position="162"/>
    </location>
</feature>
<dbReference type="EMBL" id="KV407462">
    <property type="protein sequence ID" value="KZF20650.1"/>
    <property type="molecule type" value="Genomic_DNA"/>
</dbReference>
<accession>A0A165AKS6</accession>
<evidence type="ECO:0000259" key="3">
    <source>
        <dbReference type="Pfam" id="PF25871"/>
    </source>
</evidence>
<dbReference type="InterPro" id="IPR058841">
    <property type="entry name" value="HTH_76"/>
</dbReference>
<evidence type="ECO:0000313" key="4">
    <source>
        <dbReference type="EMBL" id="KZF20650.1"/>
    </source>
</evidence>
<dbReference type="OMA" id="KAKCFYF"/>
<organism evidence="4 5">
    <name type="scientific">Xylona heveae (strain CBS 132557 / TC161)</name>
    <dbReference type="NCBI Taxonomy" id="1328760"/>
    <lineage>
        <taxon>Eukaryota</taxon>
        <taxon>Fungi</taxon>
        <taxon>Dikarya</taxon>
        <taxon>Ascomycota</taxon>
        <taxon>Pezizomycotina</taxon>
        <taxon>Xylonomycetes</taxon>
        <taxon>Xylonales</taxon>
        <taxon>Xylonaceae</taxon>
        <taxon>Xylona</taxon>
    </lineage>
</organism>
<feature type="region of interest" description="Disordered" evidence="1">
    <location>
        <begin position="135"/>
        <end position="162"/>
    </location>
</feature>
<feature type="region of interest" description="Disordered" evidence="1">
    <location>
        <begin position="82"/>
        <end position="116"/>
    </location>
</feature>
<dbReference type="Pfam" id="PF25871">
    <property type="entry name" value="HTH_76"/>
    <property type="match status" value="1"/>
</dbReference>
<dbReference type="STRING" id="1328760.A0A165AKS6"/>
<dbReference type="Proteomes" id="UP000076632">
    <property type="component" value="Unassembled WGS sequence"/>
</dbReference>
<sequence>MSSESVVSENYRIFEQLECYPWGNDAEFQSGLLAILGQNPSPDQARELEIRAKCFYFSRKNNMAVDYDEYKSWLNLRTLPSAGDSSIQPSNSKASQSPISSASSTTVPSHCPPAPYPRSFEQIVELITNGRPIPGIQEIPDTVLEGQESRSKAVPRKKPWEK</sequence>
<dbReference type="InterPro" id="IPR040554">
    <property type="entry name" value="KPWE_PEX14_dom"/>
</dbReference>
<dbReference type="Pfam" id="PF17733">
    <property type="entry name" value="KPWE_dom"/>
    <property type="match status" value="1"/>
</dbReference>
<dbReference type="InParanoid" id="A0A165AKS6"/>
<dbReference type="RefSeq" id="XP_018186205.1">
    <property type="nucleotide sequence ID" value="XM_018330306.1"/>
</dbReference>
<feature type="compositionally biased region" description="Low complexity" evidence="1">
    <location>
        <begin position="90"/>
        <end position="109"/>
    </location>
</feature>
<gene>
    <name evidence="4" type="ORF">L228DRAFT_222754</name>
</gene>
<feature type="domain" description="PEX14-like helix-turn-helix" evidence="3">
    <location>
        <begin position="12"/>
        <end position="75"/>
    </location>
</feature>
<keyword evidence="5" id="KW-1185">Reference proteome</keyword>
<feature type="compositionally biased region" description="Basic residues" evidence="1">
    <location>
        <begin position="153"/>
        <end position="162"/>
    </location>
</feature>
<dbReference type="GeneID" id="28895443"/>
<evidence type="ECO:0000259" key="2">
    <source>
        <dbReference type="Pfam" id="PF17733"/>
    </source>
</evidence>
<dbReference type="PANTHER" id="PTHR36855:SF1">
    <property type="entry name" value="PEROXISOME MEMBRANE ANCHOR PROTEIN PEX14P N-TERMINAL DOMAIN-CONTAINING PROTEIN"/>
    <property type="match status" value="1"/>
</dbReference>
<evidence type="ECO:0000256" key="1">
    <source>
        <dbReference type="SAM" id="MobiDB-lite"/>
    </source>
</evidence>
<evidence type="ECO:0000313" key="5">
    <source>
        <dbReference type="Proteomes" id="UP000076632"/>
    </source>
</evidence>
<protein>
    <submittedName>
        <fullName evidence="4">Uncharacterized protein</fullName>
    </submittedName>
</protein>